<proteinExistence type="predicted"/>
<protein>
    <submittedName>
        <fullName evidence="2">Uncharacterized protein</fullName>
    </submittedName>
</protein>
<dbReference type="Proteomes" id="UP000285232">
    <property type="component" value="Unassembled WGS sequence"/>
</dbReference>
<organism evidence="2 3">
    <name type="scientific">Aurantiacibacter aquimixticola</name>
    <dbReference type="NCBI Taxonomy" id="1958945"/>
    <lineage>
        <taxon>Bacteria</taxon>
        <taxon>Pseudomonadati</taxon>
        <taxon>Pseudomonadota</taxon>
        <taxon>Alphaproteobacteria</taxon>
        <taxon>Sphingomonadales</taxon>
        <taxon>Erythrobacteraceae</taxon>
        <taxon>Aurantiacibacter</taxon>
    </lineage>
</organism>
<evidence type="ECO:0000313" key="2">
    <source>
        <dbReference type="EMBL" id="RJY09993.1"/>
    </source>
</evidence>
<dbReference type="AlphaFoldDB" id="A0A419RW48"/>
<comment type="caution">
    <text evidence="2">The sequence shown here is derived from an EMBL/GenBank/DDBJ whole genome shotgun (WGS) entry which is preliminary data.</text>
</comment>
<feature type="transmembrane region" description="Helical" evidence="1">
    <location>
        <begin position="48"/>
        <end position="69"/>
    </location>
</feature>
<keyword evidence="1" id="KW-1133">Transmembrane helix</keyword>
<dbReference type="EMBL" id="RAHX01000001">
    <property type="protein sequence ID" value="RJY09993.1"/>
    <property type="molecule type" value="Genomic_DNA"/>
</dbReference>
<evidence type="ECO:0000313" key="3">
    <source>
        <dbReference type="Proteomes" id="UP000285232"/>
    </source>
</evidence>
<keyword evidence="1" id="KW-0812">Transmembrane</keyword>
<keyword evidence="3" id="KW-1185">Reference proteome</keyword>
<sequence>MNKIELTKAQADQLARIEEINKLSSELHLTELRARSERKNRWYTKPHIIAPASFLFGSIWMALVINIAFKLAN</sequence>
<keyword evidence="1" id="KW-0472">Membrane</keyword>
<accession>A0A419RW48</accession>
<gene>
    <name evidence="2" type="ORF">D6201_12095</name>
</gene>
<name>A0A419RW48_9SPHN</name>
<reference evidence="2 3" key="1">
    <citation type="journal article" date="2017" name="Int. J. Syst. Evol. Microbiol.">
        <title>Erythrobacter aquimixticola sp. nov., isolated from the junction between the ocean and a freshwater spring.</title>
        <authorList>
            <person name="Park S."/>
            <person name="Jung Y.T."/>
            <person name="Choi S.J."/>
            <person name="Yoon J.H."/>
        </authorList>
    </citation>
    <scope>NUCLEOTIDE SEQUENCE [LARGE SCALE GENOMIC DNA]</scope>
    <source>
        <strain evidence="2 3">JSSK-14</strain>
    </source>
</reference>
<dbReference type="RefSeq" id="WP_133304016.1">
    <property type="nucleotide sequence ID" value="NZ_RAHX01000001.1"/>
</dbReference>
<evidence type="ECO:0000256" key="1">
    <source>
        <dbReference type="SAM" id="Phobius"/>
    </source>
</evidence>